<dbReference type="PROSITE" id="PS00041">
    <property type="entry name" value="HTH_ARAC_FAMILY_1"/>
    <property type="match status" value="1"/>
</dbReference>
<organism evidence="5 6">
    <name type="scientific">Drouetiella hepatica Uher 2000/2452</name>
    <dbReference type="NCBI Taxonomy" id="904376"/>
    <lineage>
        <taxon>Bacteria</taxon>
        <taxon>Bacillati</taxon>
        <taxon>Cyanobacteriota</taxon>
        <taxon>Cyanophyceae</taxon>
        <taxon>Oculatellales</taxon>
        <taxon>Oculatellaceae</taxon>
        <taxon>Drouetiella</taxon>
    </lineage>
</organism>
<dbReference type="AlphaFoldDB" id="A0A951UNZ1"/>
<dbReference type="SMART" id="SM00342">
    <property type="entry name" value="HTH_ARAC"/>
    <property type="match status" value="1"/>
</dbReference>
<evidence type="ECO:0000259" key="4">
    <source>
        <dbReference type="PROSITE" id="PS01124"/>
    </source>
</evidence>
<accession>A0A951UNZ1</accession>
<dbReference type="InterPro" id="IPR009057">
    <property type="entry name" value="Homeodomain-like_sf"/>
</dbReference>
<keyword evidence="1" id="KW-0805">Transcription regulation</keyword>
<proteinExistence type="predicted"/>
<reference evidence="5" key="2">
    <citation type="journal article" date="2022" name="Microbiol. Resour. Announc.">
        <title>Metagenome Sequencing to Explore Phylogenomics of Terrestrial Cyanobacteria.</title>
        <authorList>
            <person name="Ward R.D."/>
            <person name="Stajich J.E."/>
            <person name="Johansen J.R."/>
            <person name="Huntemann M."/>
            <person name="Clum A."/>
            <person name="Foster B."/>
            <person name="Foster B."/>
            <person name="Roux S."/>
            <person name="Palaniappan K."/>
            <person name="Varghese N."/>
            <person name="Mukherjee S."/>
            <person name="Reddy T.B.K."/>
            <person name="Daum C."/>
            <person name="Copeland A."/>
            <person name="Chen I.A."/>
            <person name="Ivanova N.N."/>
            <person name="Kyrpides N.C."/>
            <person name="Shapiro N."/>
            <person name="Eloe-Fadrosh E.A."/>
            <person name="Pietrasiak N."/>
        </authorList>
    </citation>
    <scope>NUCLEOTIDE SEQUENCE</scope>
    <source>
        <strain evidence="5">UHER 2000/2452</strain>
    </source>
</reference>
<gene>
    <name evidence="5" type="ORF">KME15_11025</name>
</gene>
<dbReference type="GO" id="GO:0003700">
    <property type="term" value="F:DNA-binding transcription factor activity"/>
    <property type="evidence" value="ECO:0007669"/>
    <property type="project" value="InterPro"/>
</dbReference>
<dbReference type="Gene3D" id="1.10.10.60">
    <property type="entry name" value="Homeodomain-like"/>
    <property type="match status" value="2"/>
</dbReference>
<dbReference type="PANTHER" id="PTHR46796">
    <property type="entry name" value="HTH-TYPE TRANSCRIPTIONAL ACTIVATOR RHAS-RELATED"/>
    <property type="match status" value="1"/>
</dbReference>
<dbReference type="PANTHER" id="PTHR46796:SF6">
    <property type="entry name" value="ARAC SUBFAMILY"/>
    <property type="match status" value="1"/>
</dbReference>
<evidence type="ECO:0000313" key="5">
    <source>
        <dbReference type="EMBL" id="MBW4659198.1"/>
    </source>
</evidence>
<dbReference type="GO" id="GO:0043565">
    <property type="term" value="F:sequence-specific DNA binding"/>
    <property type="evidence" value="ECO:0007669"/>
    <property type="project" value="InterPro"/>
</dbReference>
<feature type="domain" description="HTH araC/xylS-type" evidence="4">
    <location>
        <begin position="197"/>
        <end position="295"/>
    </location>
</feature>
<evidence type="ECO:0000313" key="6">
    <source>
        <dbReference type="Proteomes" id="UP000757435"/>
    </source>
</evidence>
<dbReference type="InterPro" id="IPR018062">
    <property type="entry name" value="HTH_AraC-typ_CS"/>
</dbReference>
<sequence>MRTNVAPDSETSPLAAILPSTPLLSSAQVGWRGITLEYFRYPPYETPEYSYPEHKIAIHTQVPQNLQVERRLDGRFQREQVTEEQVIVVPATVSHRVQWDQTSEFLILSLSPDLLSRAAYEAIAPDRVDLVPCLPKPDPLIQQIGLALKEELVNGEGDRLYVDSLVNCLAMHLLKKYSASPASLRPFQGGLSQQKLQQITAYIDAHLEQALTLAHLAALVEMSACYFAWVFKQSIGVAPHQYIVQRRLARAQQLLKNSDWMIAEIAIQCGFSSQSHLTRLFRQHLGTTPKAYRTMVE</sequence>
<evidence type="ECO:0000256" key="1">
    <source>
        <dbReference type="ARBA" id="ARBA00023015"/>
    </source>
</evidence>
<keyword evidence="3" id="KW-0804">Transcription</keyword>
<dbReference type="InterPro" id="IPR018060">
    <property type="entry name" value="HTH_AraC"/>
</dbReference>
<reference evidence="5" key="1">
    <citation type="submission" date="2021-05" db="EMBL/GenBank/DDBJ databases">
        <authorList>
            <person name="Pietrasiak N."/>
            <person name="Ward R."/>
            <person name="Stajich J.E."/>
            <person name="Kurbessoian T."/>
        </authorList>
    </citation>
    <scope>NUCLEOTIDE SEQUENCE</scope>
    <source>
        <strain evidence="5">UHER 2000/2452</strain>
    </source>
</reference>
<evidence type="ECO:0000256" key="2">
    <source>
        <dbReference type="ARBA" id="ARBA00023125"/>
    </source>
</evidence>
<dbReference type="Proteomes" id="UP000757435">
    <property type="component" value="Unassembled WGS sequence"/>
</dbReference>
<dbReference type="EMBL" id="JAHHHD010000010">
    <property type="protein sequence ID" value="MBW4659198.1"/>
    <property type="molecule type" value="Genomic_DNA"/>
</dbReference>
<dbReference type="InterPro" id="IPR020449">
    <property type="entry name" value="Tscrpt_reg_AraC-type_HTH"/>
</dbReference>
<name>A0A951UNZ1_9CYAN</name>
<keyword evidence="2" id="KW-0238">DNA-binding</keyword>
<dbReference type="PROSITE" id="PS01124">
    <property type="entry name" value="HTH_ARAC_FAMILY_2"/>
    <property type="match status" value="1"/>
</dbReference>
<dbReference type="InterPro" id="IPR050204">
    <property type="entry name" value="AraC_XylS_family_regulators"/>
</dbReference>
<comment type="caution">
    <text evidence="5">The sequence shown here is derived from an EMBL/GenBank/DDBJ whole genome shotgun (WGS) entry which is preliminary data.</text>
</comment>
<dbReference type="SUPFAM" id="SSF46689">
    <property type="entry name" value="Homeodomain-like"/>
    <property type="match status" value="2"/>
</dbReference>
<dbReference type="Pfam" id="PF12833">
    <property type="entry name" value="HTH_18"/>
    <property type="match status" value="1"/>
</dbReference>
<dbReference type="PRINTS" id="PR00032">
    <property type="entry name" value="HTHARAC"/>
</dbReference>
<protein>
    <submittedName>
        <fullName evidence="5">AraC family transcriptional regulator</fullName>
    </submittedName>
</protein>
<evidence type="ECO:0000256" key="3">
    <source>
        <dbReference type="ARBA" id="ARBA00023163"/>
    </source>
</evidence>